<dbReference type="Gene3D" id="3.30.70.940">
    <property type="entry name" value="NusG, N-terminal domain"/>
    <property type="match status" value="1"/>
</dbReference>
<dbReference type="Proteomes" id="UP001317629">
    <property type="component" value="Chromosome"/>
</dbReference>
<protein>
    <submittedName>
        <fullName evidence="5">Transcriptional regulator</fullName>
    </submittedName>
</protein>
<accession>A0ABM8E7T1</accession>
<keyword evidence="3" id="KW-0804">Transcription</keyword>
<dbReference type="InterPro" id="IPR008991">
    <property type="entry name" value="Translation_prot_SH3-like_sf"/>
</dbReference>
<gene>
    <name evidence="5" type="ORF">SS37A_14670</name>
</gene>
<dbReference type="CDD" id="cd06091">
    <property type="entry name" value="KOW_NusG"/>
    <property type="match status" value="1"/>
</dbReference>
<dbReference type="InterPro" id="IPR006645">
    <property type="entry name" value="NGN-like_dom"/>
</dbReference>
<dbReference type="PANTHER" id="PTHR30265">
    <property type="entry name" value="RHO-INTERACTING TRANSCRIPTION TERMINATION FACTOR NUSG"/>
    <property type="match status" value="1"/>
</dbReference>
<dbReference type="RefSeq" id="WP_281931498.1">
    <property type="nucleotide sequence ID" value="NZ_AP027142.1"/>
</dbReference>
<dbReference type="PANTHER" id="PTHR30265:SF4">
    <property type="entry name" value="KOW MOTIF FAMILY PROTEIN, EXPRESSED"/>
    <property type="match status" value="1"/>
</dbReference>
<dbReference type="InterPro" id="IPR043425">
    <property type="entry name" value="NusG-like"/>
</dbReference>
<organism evidence="5 6">
    <name type="scientific">Methylocystis iwaonis</name>
    <dbReference type="NCBI Taxonomy" id="2885079"/>
    <lineage>
        <taxon>Bacteria</taxon>
        <taxon>Pseudomonadati</taxon>
        <taxon>Pseudomonadota</taxon>
        <taxon>Alphaproteobacteria</taxon>
        <taxon>Hyphomicrobiales</taxon>
        <taxon>Methylocystaceae</taxon>
        <taxon>Methylocystis</taxon>
    </lineage>
</organism>
<proteinExistence type="predicted"/>
<dbReference type="SUPFAM" id="SSF82679">
    <property type="entry name" value="N-utilization substance G protein NusG, N-terminal domain"/>
    <property type="match status" value="1"/>
</dbReference>
<dbReference type="SUPFAM" id="SSF50104">
    <property type="entry name" value="Translation proteins SH3-like domain"/>
    <property type="match status" value="1"/>
</dbReference>
<dbReference type="InterPro" id="IPR036735">
    <property type="entry name" value="NGN_dom_sf"/>
</dbReference>
<dbReference type="Pfam" id="PF02357">
    <property type="entry name" value="NusG"/>
    <property type="match status" value="1"/>
</dbReference>
<evidence type="ECO:0000313" key="6">
    <source>
        <dbReference type="Proteomes" id="UP001317629"/>
    </source>
</evidence>
<evidence type="ECO:0000259" key="4">
    <source>
        <dbReference type="Pfam" id="PF02357"/>
    </source>
</evidence>
<dbReference type="EMBL" id="AP027142">
    <property type="protein sequence ID" value="BDV33938.1"/>
    <property type="molecule type" value="Genomic_DNA"/>
</dbReference>
<sequence length="193" mass="21896">MSECWHVIECYEGKDKEAYGRLAAMGFNVWRPTIAVRSTRRWAGKPALNGARITIYAPLFGRYLFLRVEMSDSVRSAVKEQRGVRSWLCYAGSNDPAIIPDELIEHYRNFPHERVDMKVAMTIGDTVRALHGPFAGLEGKISRVDLRGVVCAELCIFGRPTPVIFPVGHVALVEQGRRPPIERHVQQRPRKRA</sequence>
<feature type="domain" description="NusG-like N-terminal" evidence="4">
    <location>
        <begin position="4"/>
        <end position="106"/>
    </location>
</feature>
<evidence type="ECO:0000256" key="3">
    <source>
        <dbReference type="ARBA" id="ARBA00023163"/>
    </source>
</evidence>
<evidence type="ECO:0000313" key="5">
    <source>
        <dbReference type="EMBL" id="BDV33938.1"/>
    </source>
</evidence>
<reference evidence="5 6" key="1">
    <citation type="journal article" date="2023" name="Int. J. Syst. Evol. Microbiol.">
        <title>Methylocystis iwaonis sp. nov., a type II methane-oxidizing bacterium from surface soil of a rice paddy field in Japan, and emended description of the genus Methylocystis (ex Whittenbury et al. 1970) Bowman et al. 1993.</title>
        <authorList>
            <person name="Kaise H."/>
            <person name="Sawadogo J.B."/>
            <person name="Alam M.S."/>
            <person name="Ueno C."/>
            <person name="Dianou D."/>
            <person name="Shinjo R."/>
            <person name="Asakawa S."/>
        </authorList>
    </citation>
    <scope>NUCLEOTIDE SEQUENCE [LARGE SCALE GENOMIC DNA]</scope>
    <source>
        <strain evidence="5 6">SS37A-Re</strain>
    </source>
</reference>
<keyword evidence="6" id="KW-1185">Reference proteome</keyword>
<evidence type="ECO:0000256" key="2">
    <source>
        <dbReference type="ARBA" id="ARBA00023015"/>
    </source>
</evidence>
<name>A0ABM8E7T1_9HYPH</name>
<evidence type="ECO:0000256" key="1">
    <source>
        <dbReference type="ARBA" id="ARBA00022814"/>
    </source>
</evidence>
<keyword evidence="2" id="KW-0805">Transcription regulation</keyword>
<keyword evidence="1" id="KW-0889">Transcription antitermination</keyword>